<comment type="similarity">
    <text evidence="2">Belongs to the class-II aminoacyl-tRNA synthetase family. Phe-tRNA synthetase alpha subunit type 2 subfamily.</text>
</comment>
<dbReference type="AlphaFoldDB" id="A0A088S0A3"/>
<dbReference type="InterPro" id="IPR004529">
    <property type="entry name" value="Phe-tRNA-synth_IIc_asu"/>
</dbReference>
<keyword evidence="10" id="KW-0648">Protein biosynthesis</keyword>
<evidence type="ECO:0000259" key="12">
    <source>
        <dbReference type="PROSITE" id="PS50862"/>
    </source>
</evidence>
<dbReference type="GO" id="GO:0004826">
    <property type="term" value="F:phenylalanine-tRNA ligase activity"/>
    <property type="evidence" value="ECO:0007669"/>
    <property type="project" value="UniProtKB-EC"/>
</dbReference>
<accession>A0A088S0A3</accession>
<evidence type="ECO:0000256" key="10">
    <source>
        <dbReference type="ARBA" id="ARBA00022917"/>
    </source>
</evidence>
<dbReference type="GO" id="GO:0009328">
    <property type="term" value="C:phenylalanine-tRNA ligase complex"/>
    <property type="evidence" value="ECO:0007669"/>
    <property type="project" value="TreeGrafter"/>
</dbReference>
<dbReference type="InterPro" id="IPR045864">
    <property type="entry name" value="aa-tRNA-synth_II/BPL/LPL"/>
</dbReference>
<dbReference type="EC" id="6.1.1.20" evidence="3"/>
<evidence type="ECO:0000313" key="13">
    <source>
        <dbReference type="EMBL" id="AIO00980.1"/>
    </source>
</evidence>
<dbReference type="PANTHER" id="PTHR11538">
    <property type="entry name" value="PHENYLALANYL-TRNA SYNTHETASE"/>
    <property type="match status" value="1"/>
</dbReference>
<dbReference type="GO" id="GO:0005524">
    <property type="term" value="F:ATP binding"/>
    <property type="evidence" value="ECO:0007669"/>
    <property type="project" value="UniProtKB-KW"/>
</dbReference>
<dbReference type="Gene3D" id="3.30.1370.240">
    <property type="match status" value="1"/>
</dbReference>
<keyword evidence="11" id="KW-0030">Aminoacyl-tRNA synthetase</keyword>
<dbReference type="VEuPathDB" id="TriTrypDB:LPAL13_320014300"/>
<dbReference type="eggNOG" id="KOG2784">
    <property type="taxonomic scope" value="Eukaryota"/>
</dbReference>
<evidence type="ECO:0000256" key="8">
    <source>
        <dbReference type="ARBA" id="ARBA00022840"/>
    </source>
</evidence>
<protein>
    <recommendedName>
        <fullName evidence="3">phenylalanine--tRNA ligase</fullName>
        <ecNumber evidence="3">6.1.1.20</ecNumber>
    </recommendedName>
</protein>
<evidence type="ECO:0000256" key="11">
    <source>
        <dbReference type="ARBA" id="ARBA00023146"/>
    </source>
</evidence>
<dbReference type="InterPro" id="IPR006195">
    <property type="entry name" value="aa-tRNA-synth_II"/>
</dbReference>
<dbReference type="RefSeq" id="XP_010701780.1">
    <property type="nucleotide sequence ID" value="XM_010703478.1"/>
</dbReference>
<keyword evidence="4" id="KW-0963">Cytoplasm</keyword>
<keyword evidence="5 13" id="KW-0436">Ligase</keyword>
<sequence>MTEQVSIEATILKALSSTERVFSTDVAESIGADHQDVVGAGKSLEADNYIHSEMEQRMVLKLSSEALQIMESGSPEYRVWSLLKDDKMSQEDVASKLGKEATGVALANGIKSKMFKTTKEAGKVFLERVPGSENVVDTVRELLKETAAAANQIDAKAMETLKKRKLAAMEAKKVFVYTKGPSYAVERAAKAVGDLTREMLADGSWKERQFKEYNFSAQGAEVGGGALHPLLKVRQEFREILMELGFQEMSTQHWAEVSFWNFDSLFIPQQHPARDLQDTFFLSKPETSNVSDLEYVERVKAQHEESFRTPWKLEEASRNVLRTHTTGSSAFVLKNLAKCAKRGPDGKLHFTPGRYYSIDRVFRNEEMDRTHLCEFHQVEGCVIDRDISLAKMMHTFDSFFRRIGVSQLRFKPAFNPYTEPSMEIFGFHTGLNKWIEVGNSGLFRPELLRPMGFEDDVAVMAWGLSLERPTMIKYGINNIHELFGHRVDIRSIKRAAIARY</sequence>
<dbReference type="InterPro" id="IPR002319">
    <property type="entry name" value="Phenylalanyl-tRNA_Synthase"/>
</dbReference>
<evidence type="ECO:0000313" key="14">
    <source>
        <dbReference type="Proteomes" id="UP000063063"/>
    </source>
</evidence>
<dbReference type="VEuPathDB" id="TriTrypDB:LPMP_320930"/>
<dbReference type="GeneID" id="22577834"/>
<keyword evidence="6" id="KW-0479">Metal-binding</keyword>
<evidence type="ECO:0000256" key="3">
    <source>
        <dbReference type="ARBA" id="ARBA00012814"/>
    </source>
</evidence>
<dbReference type="Pfam" id="PF01409">
    <property type="entry name" value="tRNA-synt_2d"/>
    <property type="match status" value="1"/>
</dbReference>
<organism evidence="13 14">
    <name type="scientific">Leishmania panamensis</name>
    <dbReference type="NCBI Taxonomy" id="5679"/>
    <lineage>
        <taxon>Eukaryota</taxon>
        <taxon>Discoba</taxon>
        <taxon>Euglenozoa</taxon>
        <taxon>Kinetoplastea</taxon>
        <taxon>Metakinetoplastina</taxon>
        <taxon>Trypanosomatida</taxon>
        <taxon>Trypanosomatidae</taxon>
        <taxon>Leishmaniinae</taxon>
        <taxon>Leishmania</taxon>
        <taxon>Leishmania guyanensis species complex</taxon>
    </lineage>
</organism>
<dbReference type="PROSITE" id="PS50862">
    <property type="entry name" value="AA_TRNA_LIGASE_II"/>
    <property type="match status" value="1"/>
</dbReference>
<evidence type="ECO:0000256" key="1">
    <source>
        <dbReference type="ARBA" id="ARBA00004496"/>
    </source>
</evidence>
<reference evidence="13 14" key="1">
    <citation type="journal article" date="2015" name="Sci. Rep.">
        <title>The genome of Leishmania panamensis: insights into genomics of the L. (Viannia) subgenus.</title>
        <authorList>
            <person name="Llanes A."/>
            <person name="Restrepo C.M."/>
            <person name="Vecchio G.D."/>
            <person name="Anguizola F.J."/>
            <person name="Lleonart R."/>
        </authorList>
    </citation>
    <scope>NUCLEOTIDE SEQUENCE [LARGE SCALE GENOMIC DNA]</scope>
    <source>
        <strain evidence="13 14">MHOM/PA/94/PSC-1</strain>
    </source>
</reference>
<dbReference type="Proteomes" id="UP000063063">
    <property type="component" value="Chromosome 32"/>
</dbReference>
<dbReference type="EMBL" id="CP009401">
    <property type="protein sequence ID" value="AIO00980.1"/>
    <property type="molecule type" value="Genomic_DNA"/>
</dbReference>
<proteinExistence type="inferred from homology"/>
<dbReference type="NCBIfam" id="TIGR00468">
    <property type="entry name" value="pheS"/>
    <property type="match status" value="1"/>
</dbReference>
<feature type="domain" description="Aminoacyl-transfer RNA synthetases class-II family profile" evidence="12">
    <location>
        <begin position="352"/>
        <end position="472"/>
    </location>
</feature>
<dbReference type="FunFam" id="3.30.930.10:FF:000133">
    <property type="entry name" value="Phenylalanyl-tRNA synthetase alpha chain,putative"/>
    <property type="match status" value="1"/>
</dbReference>
<dbReference type="GO" id="GO:0046872">
    <property type="term" value="F:metal ion binding"/>
    <property type="evidence" value="ECO:0007669"/>
    <property type="project" value="UniProtKB-KW"/>
</dbReference>
<dbReference type="Pfam" id="PF18552">
    <property type="entry name" value="PheRS_DBD1"/>
    <property type="match status" value="1"/>
</dbReference>
<evidence type="ECO:0000256" key="2">
    <source>
        <dbReference type="ARBA" id="ARBA00006703"/>
    </source>
</evidence>
<keyword evidence="8" id="KW-0067">ATP-binding</keyword>
<dbReference type="NCBIfam" id="NF003210">
    <property type="entry name" value="PRK04172.1"/>
    <property type="match status" value="1"/>
</dbReference>
<dbReference type="InterPro" id="IPR040724">
    <property type="entry name" value="PheRS_DBD1"/>
</dbReference>
<evidence type="ECO:0000256" key="4">
    <source>
        <dbReference type="ARBA" id="ARBA00022490"/>
    </source>
</evidence>
<dbReference type="CDD" id="cd00496">
    <property type="entry name" value="PheRS_alpha_core"/>
    <property type="match status" value="1"/>
</dbReference>
<comment type="subcellular location">
    <subcellularLocation>
        <location evidence="1">Cytoplasm</location>
    </subcellularLocation>
</comment>
<evidence type="ECO:0000256" key="7">
    <source>
        <dbReference type="ARBA" id="ARBA00022741"/>
    </source>
</evidence>
<dbReference type="OrthoDB" id="238316at2759"/>
<evidence type="ECO:0000256" key="5">
    <source>
        <dbReference type="ARBA" id="ARBA00022598"/>
    </source>
</evidence>
<keyword evidence="9" id="KW-0460">Magnesium</keyword>
<gene>
    <name evidence="13" type="ORF">LPMP_320930</name>
</gene>
<keyword evidence="7" id="KW-0547">Nucleotide-binding</keyword>
<dbReference type="GO" id="GO:0006432">
    <property type="term" value="P:phenylalanyl-tRNA aminoacylation"/>
    <property type="evidence" value="ECO:0007669"/>
    <property type="project" value="InterPro"/>
</dbReference>
<dbReference type="GO" id="GO:0000049">
    <property type="term" value="F:tRNA binding"/>
    <property type="evidence" value="ECO:0007669"/>
    <property type="project" value="InterPro"/>
</dbReference>
<dbReference type="SUPFAM" id="SSF55681">
    <property type="entry name" value="Class II aaRS and biotin synthetases"/>
    <property type="match status" value="1"/>
</dbReference>
<dbReference type="Gene3D" id="1.10.10.2330">
    <property type="match status" value="1"/>
</dbReference>
<dbReference type="Gene3D" id="3.30.930.10">
    <property type="entry name" value="Bira Bifunctional Protein, Domain 2"/>
    <property type="match status" value="1"/>
</dbReference>
<dbReference type="PANTHER" id="PTHR11538:SF40">
    <property type="entry name" value="PHENYLALANINE--TRNA LIGASE ALPHA SUBUNIT"/>
    <property type="match status" value="1"/>
</dbReference>
<dbReference type="KEGG" id="lpan:LPMP_320930"/>
<evidence type="ECO:0000256" key="9">
    <source>
        <dbReference type="ARBA" id="ARBA00022842"/>
    </source>
</evidence>
<dbReference type="Gene3D" id="1.10.10.2320">
    <property type="match status" value="1"/>
</dbReference>
<dbReference type="GO" id="GO:0005829">
    <property type="term" value="C:cytosol"/>
    <property type="evidence" value="ECO:0007669"/>
    <property type="project" value="TreeGrafter"/>
</dbReference>
<name>A0A088S0A3_LEIPA</name>
<keyword evidence="14" id="KW-1185">Reference proteome</keyword>
<evidence type="ECO:0000256" key="6">
    <source>
        <dbReference type="ARBA" id="ARBA00022723"/>
    </source>
</evidence>
<dbReference type="InterPro" id="IPR040725">
    <property type="entry name" value="PheRS_DBD3"/>
</dbReference>
<dbReference type="Pfam" id="PF18553">
    <property type="entry name" value="PheRS_DBD3"/>
    <property type="match status" value="1"/>
</dbReference>